<proteinExistence type="predicted"/>
<keyword evidence="1" id="KW-0472">Membrane</keyword>
<evidence type="ECO:0000256" key="1">
    <source>
        <dbReference type="SAM" id="Phobius"/>
    </source>
</evidence>
<evidence type="ECO:0000313" key="2">
    <source>
        <dbReference type="EMBL" id="RFZ85952.1"/>
    </source>
</evidence>
<keyword evidence="3" id="KW-1185">Reference proteome</keyword>
<accession>A0A3E2NY91</accession>
<feature type="transmembrane region" description="Helical" evidence="1">
    <location>
        <begin position="82"/>
        <end position="99"/>
    </location>
</feature>
<feature type="transmembrane region" description="Helical" evidence="1">
    <location>
        <begin position="190"/>
        <end position="212"/>
    </location>
</feature>
<protein>
    <submittedName>
        <fullName evidence="2">Uncharacterized protein</fullName>
    </submittedName>
</protein>
<dbReference type="EMBL" id="QWDE01000001">
    <property type="protein sequence ID" value="RFZ85952.1"/>
    <property type="molecule type" value="Genomic_DNA"/>
</dbReference>
<dbReference type="AlphaFoldDB" id="A0A3E2NY91"/>
<reference evidence="2 3" key="1">
    <citation type="submission" date="2018-08" db="EMBL/GenBank/DDBJ databases">
        <title>Mucilaginibacter terrae sp. nov., isolated from manganese diggings.</title>
        <authorList>
            <person name="Huang Y."/>
            <person name="Zhou Z."/>
        </authorList>
    </citation>
    <scope>NUCLEOTIDE SEQUENCE [LARGE SCALE GENOMIC DNA]</scope>
    <source>
        <strain evidence="2 3">ZH6</strain>
    </source>
</reference>
<organism evidence="2 3">
    <name type="scientific">Mucilaginibacter terrenus</name>
    <dbReference type="NCBI Taxonomy" id="2482727"/>
    <lineage>
        <taxon>Bacteria</taxon>
        <taxon>Pseudomonadati</taxon>
        <taxon>Bacteroidota</taxon>
        <taxon>Sphingobacteriia</taxon>
        <taxon>Sphingobacteriales</taxon>
        <taxon>Sphingobacteriaceae</taxon>
        <taxon>Mucilaginibacter</taxon>
    </lineage>
</organism>
<gene>
    <name evidence="2" type="ORF">DYU05_10310</name>
</gene>
<keyword evidence="1" id="KW-1133">Transmembrane helix</keyword>
<feature type="transmembrane region" description="Helical" evidence="1">
    <location>
        <begin position="39"/>
        <end position="62"/>
    </location>
</feature>
<sequence>MIFNKSTDIPGRHPPDDNFKQGYIAPDVLLKCGNFRSAFLMFSLIFWCFTLIILCQMASHSVNPHLAEKARSINDFFGNTKAFMIGPITLGAAIMYFAYGRKTLMWHNGVIIDNKPVNIVRYQIKRISNRVNIIYLQSTRRLWIIYPVTSQDNRKFADPNILNRELAVNETQLKLLEDKLANSAAIEKRFWFFTKGVVASFLIFVTIVIIAFSDI</sequence>
<dbReference type="Proteomes" id="UP000260823">
    <property type="component" value="Unassembled WGS sequence"/>
</dbReference>
<dbReference type="OrthoDB" id="795992at2"/>
<keyword evidence="1" id="KW-0812">Transmembrane</keyword>
<name>A0A3E2NY91_9SPHI</name>
<dbReference type="RefSeq" id="WP_117382848.1">
    <property type="nucleotide sequence ID" value="NZ_QWDE01000001.1"/>
</dbReference>
<comment type="caution">
    <text evidence="2">The sequence shown here is derived from an EMBL/GenBank/DDBJ whole genome shotgun (WGS) entry which is preliminary data.</text>
</comment>
<evidence type="ECO:0000313" key="3">
    <source>
        <dbReference type="Proteomes" id="UP000260823"/>
    </source>
</evidence>